<dbReference type="SUPFAM" id="SSF53822">
    <property type="entry name" value="Periplasmic binding protein-like I"/>
    <property type="match status" value="1"/>
</dbReference>
<dbReference type="CDD" id="cd01574">
    <property type="entry name" value="PBP1_LacI"/>
    <property type="match status" value="1"/>
</dbReference>
<feature type="region of interest" description="Disordered" evidence="4">
    <location>
        <begin position="1"/>
        <end position="41"/>
    </location>
</feature>
<name>A0ABN3XYS5_9ACTN</name>
<feature type="domain" description="Transcriptional regulator LacI/GalR-like sensor" evidence="5">
    <location>
        <begin position="164"/>
        <end position="327"/>
    </location>
</feature>
<accession>A0ABN3XYS5</accession>
<keyword evidence="3" id="KW-0804">Transcription</keyword>
<dbReference type="PANTHER" id="PTHR30146">
    <property type="entry name" value="LACI-RELATED TRANSCRIPTIONAL REPRESSOR"/>
    <property type="match status" value="1"/>
</dbReference>
<keyword evidence="2 6" id="KW-0238">DNA-binding</keyword>
<dbReference type="Proteomes" id="UP001499930">
    <property type="component" value="Unassembled WGS sequence"/>
</dbReference>
<evidence type="ECO:0000256" key="4">
    <source>
        <dbReference type="SAM" id="MobiDB-lite"/>
    </source>
</evidence>
<dbReference type="InterPro" id="IPR046335">
    <property type="entry name" value="LacI/GalR-like_sensor"/>
</dbReference>
<dbReference type="Pfam" id="PF13377">
    <property type="entry name" value="Peripla_BP_3"/>
    <property type="match status" value="1"/>
</dbReference>
<keyword evidence="7" id="KW-1185">Reference proteome</keyword>
<feature type="compositionally biased region" description="Low complexity" evidence="4">
    <location>
        <begin position="10"/>
        <end position="23"/>
    </location>
</feature>
<proteinExistence type="predicted"/>
<dbReference type="InterPro" id="IPR028082">
    <property type="entry name" value="Peripla_BP_I"/>
</dbReference>
<evidence type="ECO:0000259" key="5">
    <source>
        <dbReference type="Pfam" id="PF13377"/>
    </source>
</evidence>
<dbReference type="Gene3D" id="3.40.50.2300">
    <property type="match status" value="2"/>
</dbReference>
<gene>
    <name evidence="6" type="ORF">GCM10017559_34430</name>
</gene>
<comment type="caution">
    <text evidence="6">The sequence shown here is derived from an EMBL/GenBank/DDBJ whole genome shotgun (WGS) entry which is preliminary data.</text>
</comment>
<organism evidence="6 7">
    <name type="scientific">Streptosporangium longisporum</name>
    <dbReference type="NCBI Taxonomy" id="46187"/>
    <lineage>
        <taxon>Bacteria</taxon>
        <taxon>Bacillati</taxon>
        <taxon>Actinomycetota</taxon>
        <taxon>Actinomycetes</taxon>
        <taxon>Streptosporangiales</taxon>
        <taxon>Streptosporangiaceae</taxon>
        <taxon>Streptosporangium</taxon>
    </lineage>
</organism>
<dbReference type="GO" id="GO:0003677">
    <property type="term" value="F:DNA binding"/>
    <property type="evidence" value="ECO:0007669"/>
    <property type="project" value="UniProtKB-KW"/>
</dbReference>
<keyword evidence="1" id="KW-0805">Transcription regulation</keyword>
<evidence type="ECO:0000256" key="1">
    <source>
        <dbReference type="ARBA" id="ARBA00023015"/>
    </source>
</evidence>
<dbReference type="PANTHER" id="PTHR30146:SF109">
    <property type="entry name" value="HTH-TYPE TRANSCRIPTIONAL REGULATOR GALS"/>
    <property type="match status" value="1"/>
</dbReference>
<evidence type="ECO:0000313" key="7">
    <source>
        <dbReference type="Proteomes" id="UP001499930"/>
    </source>
</evidence>
<protein>
    <submittedName>
        <fullName evidence="6">LacI family DNA-binding transcriptional regulator</fullName>
    </submittedName>
</protein>
<dbReference type="EMBL" id="BAAAWD010000007">
    <property type="protein sequence ID" value="GAA3009104.1"/>
    <property type="molecule type" value="Genomic_DNA"/>
</dbReference>
<evidence type="ECO:0000256" key="2">
    <source>
        <dbReference type="ARBA" id="ARBA00023125"/>
    </source>
</evidence>
<sequence>MRNIGTCAGSTSASPSRNPAPSSDDGPRQAPAHVMVTGDTGSRPHLSADLLRWRRPGVIGVVGIDSALYGPTSIRHGIERAARAAHLMVTVHNAPAHSAAAVATGIDALREQLAEGVIVIAPLHRPDMEPVPADFPVVDAGGGLGGQVPVTAIDQRRGAARATRHLLGLGHRTVWHIAGPSSWIDATERLAGWREALEDAGREVRPPLTGDWTARSGYRLGRYLARDHDVTAVFAANDSMAIGLLRALREAGRRVPEDVSVVGFDDLPESSYTWPPLTTVRQNFAEVGTQALRMLLRRIERPLTGRVRAHFRTSATVNPKMVFRASTGRPAR</sequence>
<reference evidence="6 7" key="1">
    <citation type="journal article" date="2019" name="Int. J. Syst. Evol. Microbiol.">
        <title>The Global Catalogue of Microorganisms (GCM) 10K type strain sequencing project: providing services to taxonomists for standard genome sequencing and annotation.</title>
        <authorList>
            <consortium name="The Broad Institute Genomics Platform"/>
            <consortium name="The Broad Institute Genome Sequencing Center for Infectious Disease"/>
            <person name="Wu L."/>
            <person name="Ma J."/>
        </authorList>
    </citation>
    <scope>NUCLEOTIDE SEQUENCE [LARGE SCALE GENOMIC DNA]</scope>
    <source>
        <strain evidence="6 7">JCM 3106</strain>
    </source>
</reference>
<evidence type="ECO:0000256" key="3">
    <source>
        <dbReference type="ARBA" id="ARBA00023163"/>
    </source>
</evidence>
<evidence type="ECO:0000313" key="6">
    <source>
        <dbReference type="EMBL" id="GAA3009104.1"/>
    </source>
</evidence>